<dbReference type="EMBL" id="VIVQ01000001">
    <property type="protein sequence ID" value="TWE12060.1"/>
    <property type="molecule type" value="Genomic_DNA"/>
</dbReference>
<evidence type="ECO:0000313" key="2">
    <source>
        <dbReference type="EMBL" id="TWE12060.1"/>
    </source>
</evidence>
<reference evidence="2 3" key="1">
    <citation type="submission" date="2019-06" db="EMBL/GenBank/DDBJ databases">
        <title>Sequencing the genomes of 1000 actinobacteria strains.</title>
        <authorList>
            <person name="Klenk H.-P."/>
        </authorList>
    </citation>
    <scope>NUCLEOTIDE SEQUENCE [LARGE SCALE GENOMIC DNA]</scope>
    <source>
        <strain evidence="2 3">DSM 19560</strain>
    </source>
</reference>
<evidence type="ECO:0000256" key="1">
    <source>
        <dbReference type="SAM" id="Phobius"/>
    </source>
</evidence>
<dbReference type="RefSeq" id="WP_170226367.1">
    <property type="nucleotide sequence ID" value="NZ_VIVQ01000001.1"/>
</dbReference>
<feature type="transmembrane region" description="Helical" evidence="1">
    <location>
        <begin position="186"/>
        <end position="207"/>
    </location>
</feature>
<organism evidence="2 3">
    <name type="scientific">Rudaeicoccus suwonensis</name>
    <dbReference type="NCBI Taxonomy" id="657409"/>
    <lineage>
        <taxon>Bacteria</taxon>
        <taxon>Bacillati</taxon>
        <taxon>Actinomycetota</taxon>
        <taxon>Actinomycetes</taxon>
        <taxon>Micrococcales</taxon>
        <taxon>Dermacoccaceae</taxon>
        <taxon>Rudaeicoccus</taxon>
    </lineage>
</organism>
<keyword evidence="1" id="KW-1133">Transmembrane helix</keyword>
<keyword evidence="1" id="KW-0472">Membrane</keyword>
<protein>
    <submittedName>
        <fullName evidence="2">PH (Pleckstrin Homology) domain-containing protein</fullName>
    </submittedName>
</protein>
<dbReference type="Proteomes" id="UP000318297">
    <property type="component" value="Unassembled WGS sequence"/>
</dbReference>
<name>A0A561E916_9MICO</name>
<sequence length="208" mass="22466">MFRQPVMLVSGVALGLVSVLLLVGLLIADGFSTPAELLWPIGSLLLVWVVFVRPCVELDQSGVTLRNLIRDVAFTWPAVDVIEQRWNLKIYTPEDVGFSSWAIASQRPQGRAIRSPQRGFGLMVGGRFNVAAVSSPDGATPSDVMVARRGSAADVAAVIDRSKNEYLAAVERQITPRQDSAAHRSYATPAIVAAVLGIAFILASFYWG</sequence>
<comment type="caution">
    <text evidence="2">The sequence shown here is derived from an EMBL/GenBank/DDBJ whole genome shotgun (WGS) entry which is preliminary data.</text>
</comment>
<dbReference type="AlphaFoldDB" id="A0A561E916"/>
<accession>A0A561E916</accession>
<evidence type="ECO:0000313" key="3">
    <source>
        <dbReference type="Proteomes" id="UP000318297"/>
    </source>
</evidence>
<keyword evidence="3" id="KW-1185">Reference proteome</keyword>
<feature type="transmembrane region" description="Helical" evidence="1">
    <location>
        <begin position="38"/>
        <end position="56"/>
    </location>
</feature>
<proteinExistence type="predicted"/>
<keyword evidence="1" id="KW-0812">Transmembrane</keyword>
<gene>
    <name evidence="2" type="ORF">BKA23_0856</name>
</gene>